<reference evidence="3" key="1">
    <citation type="journal article" date="2019" name="Int. J. Syst. Evol. Microbiol.">
        <title>The Global Catalogue of Microorganisms (GCM) 10K type strain sequencing project: providing services to taxonomists for standard genome sequencing and annotation.</title>
        <authorList>
            <consortium name="The Broad Institute Genomics Platform"/>
            <consortium name="The Broad Institute Genome Sequencing Center for Infectious Disease"/>
            <person name="Wu L."/>
            <person name="Ma J."/>
        </authorList>
    </citation>
    <scope>NUCLEOTIDE SEQUENCE [LARGE SCALE GENOMIC DNA]</scope>
    <source>
        <strain evidence="3">JCM 17695</strain>
    </source>
</reference>
<comment type="caution">
    <text evidence="2">The sequence shown here is derived from an EMBL/GenBank/DDBJ whole genome shotgun (WGS) entry which is preliminary data.</text>
</comment>
<dbReference type="Proteomes" id="UP001596512">
    <property type="component" value="Unassembled WGS sequence"/>
</dbReference>
<protein>
    <submittedName>
        <fullName evidence="2">Uncharacterized protein</fullName>
    </submittedName>
</protein>
<accession>A0ABW2TXU9</accession>
<gene>
    <name evidence="2" type="ORF">ACFQV2_34355</name>
</gene>
<proteinExistence type="predicted"/>
<sequence>MAGLLSRFFPATAWLNDARDTPNRAPISACVTPAFAHILSNSYRNNRRATRGPTLTRTPTPPSTPASG</sequence>
<keyword evidence="3" id="KW-1185">Reference proteome</keyword>
<name>A0ABW2TXU9_9PSEU</name>
<feature type="region of interest" description="Disordered" evidence="1">
    <location>
        <begin position="42"/>
        <end position="68"/>
    </location>
</feature>
<evidence type="ECO:0000256" key="1">
    <source>
        <dbReference type="SAM" id="MobiDB-lite"/>
    </source>
</evidence>
<feature type="compositionally biased region" description="Pro residues" evidence="1">
    <location>
        <begin position="59"/>
        <end position="68"/>
    </location>
</feature>
<dbReference type="EMBL" id="JBHTEY010000004">
    <property type="protein sequence ID" value="MFC7617732.1"/>
    <property type="molecule type" value="Genomic_DNA"/>
</dbReference>
<evidence type="ECO:0000313" key="2">
    <source>
        <dbReference type="EMBL" id="MFC7617732.1"/>
    </source>
</evidence>
<evidence type="ECO:0000313" key="3">
    <source>
        <dbReference type="Proteomes" id="UP001596512"/>
    </source>
</evidence>
<organism evidence="2 3">
    <name type="scientific">Actinokineospora soli</name>
    <dbReference type="NCBI Taxonomy" id="1048753"/>
    <lineage>
        <taxon>Bacteria</taxon>
        <taxon>Bacillati</taxon>
        <taxon>Actinomycetota</taxon>
        <taxon>Actinomycetes</taxon>
        <taxon>Pseudonocardiales</taxon>
        <taxon>Pseudonocardiaceae</taxon>
        <taxon>Actinokineospora</taxon>
    </lineage>
</organism>